<keyword evidence="2" id="KW-1185">Reference proteome</keyword>
<dbReference type="Proteomes" id="UP001642540">
    <property type="component" value="Unassembled WGS sequence"/>
</dbReference>
<evidence type="ECO:0000313" key="1">
    <source>
        <dbReference type="EMBL" id="CAL8111385.1"/>
    </source>
</evidence>
<dbReference type="EMBL" id="CAXLJM020000046">
    <property type="protein sequence ID" value="CAL8111385.1"/>
    <property type="molecule type" value="Genomic_DNA"/>
</dbReference>
<proteinExistence type="predicted"/>
<comment type="caution">
    <text evidence="1">The sequence shown here is derived from an EMBL/GenBank/DDBJ whole genome shotgun (WGS) entry which is preliminary data.</text>
</comment>
<protein>
    <submittedName>
        <fullName evidence="1">Uncharacterized protein</fullName>
    </submittedName>
</protein>
<accession>A0ABP1QXA2</accession>
<gene>
    <name evidence="1" type="ORF">ODALV1_LOCUS14988</name>
</gene>
<name>A0ABP1QXA2_9HEXA</name>
<reference evidence="1 2" key="1">
    <citation type="submission" date="2024-08" db="EMBL/GenBank/DDBJ databases">
        <authorList>
            <person name="Cucini C."/>
            <person name="Frati F."/>
        </authorList>
    </citation>
    <scope>NUCLEOTIDE SEQUENCE [LARGE SCALE GENOMIC DNA]</scope>
</reference>
<organism evidence="1 2">
    <name type="scientific">Orchesella dallaii</name>
    <dbReference type="NCBI Taxonomy" id="48710"/>
    <lineage>
        <taxon>Eukaryota</taxon>
        <taxon>Metazoa</taxon>
        <taxon>Ecdysozoa</taxon>
        <taxon>Arthropoda</taxon>
        <taxon>Hexapoda</taxon>
        <taxon>Collembola</taxon>
        <taxon>Entomobryomorpha</taxon>
        <taxon>Entomobryoidea</taxon>
        <taxon>Orchesellidae</taxon>
        <taxon>Orchesellinae</taxon>
        <taxon>Orchesella</taxon>
    </lineage>
</organism>
<sequence>MMQRFLARTEMEDLDAALERLGMLSTVTNARREFINEMRLRGVRSQTSFAWRKDSSSDDSQDDWYNLPIKENLGMEKVMVYGGNKLLSRRCRSKLCRSFPYDINRKKPIPNTLISPMNRVVDPSSAPTLPLVLQQQHSLPIYDALKRNRKTDKFPVPLLSRSKSLEDLRESPNKSKANRFQLLHCDDSSDGSCNGSNSIESPLSLSPRNSFFNVLKGEVSIKQEIDFMSMRIEKLDVT</sequence>
<evidence type="ECO:0000313" key="2">
    <source>
        <dbReference type="Proteomes" id="UP001642540"/>
    </source>
</evidence>